<dbReference type="InterPro" id="IPR023346">
    <property type="entry name" value="Lysozyme-like_dom_sf"/>
</dbReference>
<evidence type="ECO:0000256" key="4">
    <source>
        <dbReference type="SAM" id="SignalP"/>
    </source>
</evidence>
<dbReference type="AlphaFoldDB" id="A0A1I4F3Y4"/>
<dbReference type="Gene3D" id="1.10.530.10">
    <property type="match status" value="1"/>
</dbReference>
<evidence type="ECO:0000256" key="2">
    <source>
        <dbReference type="ARBA" id="ARBA00009387"/>
    </source>
</evidence>
<dbReference type="OrthoDB" id="9801695at2"/>
<feature type="signal peptide" evidence="4">
    <location>
        <begin position="1"/>
        <end position="20"/>
    </location>
</feature>
<comment type="similarity">
    <text evidence="2">Belongs to the virb1 family.</text>
</comment>
<feature type="chain" id="PRO_5009302737" evidence="4">
    <location>
        <begin position="21"/>
        <end position="228"/>
    </location>
</feature>
<keyword evidence="7" id="KW-1185">Reference proteome</keyword>
<evidence type="ECO:0000259" key="5">
    <source>
        <dbReference type="Pfam" id="PF01464"/>
    </source>
</evidence>
<feature type="domain" description="Transglycosylase SLT" evidence="5">
    <location>
        <begin position="44"/>
        <end position="153"/>
    </location>
</feature>
<dbReference type="InterPro" id="IPR008258">
    <property type="entry name" value="Transglycosylase_SLT_dom_1"/>
</dbReference>
<evidence type="ECO:0000313" key="6">
    <source>
        <dbReference type="EMBL" id="SFL12000.1"/>
    </source>
</evidence>
<feature type="compositionally biased region" description="Basic and acidic residues" evidence="3">
    <location>
        <begin position="218"/>
        <end position="228"/>
    </location>
</feature>
<comment type="similarity">
    <text evidence="1">Belongs to the transglycosylase Slt family.</text>
</comment>
<organism evidence="6 7">
    <name type="scientific">Neomesorhizobium albiziae</name>
    <dbReference type="NCBI Taxonomy" id="335020"/>
    <lineage>
        <taxon>Bacteria</taxon>
        <taxon>Pseudomonadati</taxon>
        <taxon>Pseudomonadota</taxon>
        <taxon>Alphaproteobacteria</taxon>
        <taxon>Hyphomicrobiales</taxon>
        <taxon>Phyllobacteriaceae</taxon>
        <taxon>Neomesorhizobium</taxon>
    </lineage>
</organism>
<evidence type="ECO:0000256" key="1">
    <source>
        <dbReference type="ARBA" id="ARBA00007734"/>
    </source>
</evidence>
<feature type="region of interest" description="Disordered" evidence="3">
    <location>
        <begin position="175"/>
        <end position="228"/>
    </location>
</feature>
<sequence>MERVTLLMLGMITIAPCACSASTGAEPVVISRSPQLQRWQAFVSQASRRFSVPEAWIYGVMDVESKGKTMLGGGPIASHAGAMGLMQVMPGTYRDIRVEHGLGADPHDPRDNILAGTAYLRAMHDRFGFPGLFAAYNAGPERYEDHLKRGKRLPRETVSYLKQLKAAGISAADMDEFKGESNAPKRRNAPSGRSLFFPHDGGRAGEPNGDLFVPLGKDGARPTKPDRW</sequence>
<dbReference type="PANTHER" id="PTHR37423">
    <property type="entry name" value="SOLUBLE LYTIC MUREIN TRANSGLYCOSYLASE-RELATED"/>
    <property type="match status" value="1"/>
</dbReference>
<proteinExistence type="inferred from homology"/>
<keyword evidence="4" id="KW-0732">Signal</keyword>
<accession>A0A1I4F3Y4</accession>
<dbReference type="Proteomes" id="UP000323300">
    <property type="component" value="Unassembled WGS sequence"/>
</dbReference>
<dbReference type="EMBL" id="FOSL01000035">
    <property type="protein sequence ID" value="SFL12000.1"/>
    <property type="molecule type" value="Genomic_DNA"/>
</dbReference>
<name>A0A1I4F3Y4_9HYPH</name>
<protein>
    <submittedName>
        <fullName evidence="6">Transglycosylase SLT domain-containing protein</fullName>
    </submittedName>
</protein>
<dbReference type="SUPFAM" id="SSF53955">
    <property type="entry name" value="Lysozyme-like"/>
    <property type="match status" value="1"/>
</dbReference>
<dbReference type="PANTHER" id="PTHR37423:SF2">
    <property type="entry name" value="MEMBRANE-BOUND LYTIC MUREIN TRANSGLYCOSYLASE C"/>
    <property type="match status" value="1"/>
</dbReference>
<dbReference type="CDD" id="cd00254">
    <property type="entry name" value="LT-like"/>
    <property type="match status" value="1"/>
</dbReference>
<dbReference type="RefSeq" id="WP_149763885.1">
    <property type="nucleotide sequence ID" value="NZ_BSPE01000034.1"/>
</dbReference>
<evidence type="ECO:0000313" key="7">
    <source>
        <dbReference type="Proteomes" id="UP000323300"/>
    </source>
</evidence>
<gene>
    <name evidence="6" type="ORF">SAMN04488498_13517</name>
</gene>
<evidence type="ECO:0000256" key="3">
    <source>
        <dbReference type="SAM" id="MobiDB-lite"/>
    </source>
</evidence>
<dbReference type="Pfam" id="PF01464">
    <property type="entry name" value="SLT"/>
    <property type="match status" value="1"/>
</dbReference>
<reference evidence="6 7" key="1">
    <citation type="submission" date="2016-10" db="EMBL/GenBank/DDBJ databases">
        <authorList>
            <person name="Varghese N."/>
            <person name="Submissions S."/>
        </authorList>
    </citation>
    <scope>NUCLEOTIDE SEQUENCE [LARGE SCALE GENOMIC DNA]</scope>
    <source>
        <strain evidence="6 7">DSM 21822</strain>
    </source>
</reference>